<keyword evidence="2" id="KW-1185">Reference proteome</keyword>
<organism evidence="1 2">
    <name type="scientific">Scutellospora calospora</name>
    <dbReference type="NCBI Taxonomy" id="85575"/>
    <lineage>
        <taxon>Eukaryota</taxon>
        <taxon>Fungi</taxon>
        <taxon>Fungi incertae sedis</taxon>
        <taxon>Mucoromycota</taxon>
        <taxon>Glomeromycotina</taxon>
        <taxon>Glomeromycetes</taxon>
        <taxon>Diversisporales</taxon>
        <taxon>Gigasporaceae</taxon>
        <taxon>Scutellospora</taxon>
    </lineage>
</organism>
<accession>A0ACA9KDV8</accession>
<evidence type="ECO:0000313" key="1">
    <source>
        <dbReference type="EMBL" id="CAG8467524.1"/>
    </source>
</evidence>
<dbReference type="EMBL" id="CAJVPM010001475">
    <property type="protein sequence ID" value="CAG8467524.1"/>
    <property type="molecule type" value="Genomic_DNA"/>
</dbReference>
<evidence type="ECO:0000313" key="2">
    <source>
        <dbReference type="Proteomes" id="UP000789860"/>
    </source>
</evidence>
<name>A0ACA9KDV8_9GLOM</name>
<reference evidence="1" key="1">
    <citation type="submission" date="2021-06" db="EMBL/GenBank/DDBJ databases">
        <authorList>
            <person name="Kallberg Y."/>
            <person name="Tangrot J."/>
            <person name="Rosling A."/>
        </authorList>
    </citation>
    <scope>NUCLEOTIDE SEQUENCE</scope>
    <source>
        <strain evidence="1">AU212A</strain>
    </source>
</reference>
<gene>
    <name evidence="1" type="ORF">SCALOS_LOCUS1885</name>
</gene>
<proteinExistence type="predicted"/>
<protein>
    <submittedName>
        <fullName evidence="1">3547_t:CDS:1</fullName>
    </submittedName>
</protein>
<dbReference type="Proteomes" id="UP000789860">
    <property type="component" value="Unassembled WGS sequence"/>
</dbReference>
<comment type="caution">
    <text evidence="1">The sequence shown here is derived from an EMBL/GenBank/DDBJ whole genome shotgun (WGS) entry which is preliminary data.</text>
</comment>
<sequence>MEFNFSFYLFLFSVLRACQIIVRLASDTTFEVCLFNISKEVFGLVANRFRALLIFVKAECNFVDFNKIE</sequence>